<evidence type="ECO:0000313" key="2">
    <source>
        <dbReference type="Proteomes" id="UP000243579"/>
    </source>
</evidence>
<dbReference type="EMBL" id="JNBR01001962">
    <property type="protein sequence ID" value="OQR84041.1"/>
    <property type="molecule type" value="Genomic_DNA"/>
</dbReference>
<organism evidence="1 2">
    <name type="scientific">Achlya hypogyna</name>
    <name type="common">Oomycete</name>
    <name type="synonym">Protoachlya hypogyna</name>
    <dbReference type="NCBI Taxonomy" id="1202772"/>
    <lineage>
        <taxon>Eukaryota</taxon>
        <taxon>Sar</taxon>
        <taxon>Stramenopiles</taxon>
        <taxon>Oomycota</taxon>
        <taxon>Saprolegniomycetes</taxon>
        <taxon>Saprolegniales</taxon>
        <taxon>Achlyaceae</taxon>
        <taxon>Achlya</taxon>
    </lineage>
</organism>
<accession>A0A1V9YEB0</accession>
<protein>
    <submittedName>
        <fullName evidence="1">Uncharacterized protein</fullName>
    </submittedName>
</protein>
<name>A0A1V9YEB0_ACHHY</name>
<gene>
    <name evidence="1" type="ORF">ACHHYP_13974</name>
</gene>
<keyword evidence="2" id="KW-1185">Reference proteome</keyword>
<proteinExistence type="predicted"/>
<comment type="caution">
    <text evidence="1">The sequence shown here is derived from an EMBL/GenBank/DDBJ whole genome shotgun (WGS) entry which is preliminary data.</text>
</comment>
<sequence>MTLTLLYLAFAATVAVCTYTLTSLANKSVFAGLLIQAFTYNQFDVPVTTLLQSSSVVNSLSAPLTSTQATWSAADLHFKACGVNDASCAAAFLPESNAVWSTVCNTFKSIPDFDQPVFQDPNQTITLQHINNLSGWNKATAQFSIANHATAITCLIRRALITFEAQSPVVDAL</sequence>
<evidence type="ECO:0000313" key="1">
    <source>
        <dbReference type="EMBL" id="OQR84041.1"/>
    </source>
</evidence>
<dbReference type="Proteomes" id="UP000243579">
    <property type="component" value="Unassembled WGS sequence"/>
</dbReference>
<dbReference type="AlphaFoldDB" id="A0A1V9YEB0"/>
<feature type="non-terminal residue" evidence="1">
    <location>
        <position position="173"/>
    </location>
</feature>
<reference evidence="1 2" key="1">
    <citation type="journal article" date="2014" name="Genome Biol. Evol.">
        <title>The secreted proteins of Achlya hypogyna and Thraustotheca clavata identify the ancestral oomycete secretome and reveal gene acquisitions by horizontal gene transfer.</title>
        <authorList>
            <person name="Misner I."/>
            <person name="Blouin N."/>
            <person name="Leonard G."/>
            <person name="Richards T.A."/>
            <person name="Lane C.E."/>
        </authorList>
    </citation>
    <scope>NUCLEOTIDE SEQUENCE [LARGE SCALE GENOMIC DNA]</scope>
    <source>
        <strain evidence="1 2">ATCC 48635</strain>
    </source>
</reference>